<accession>A0A382ITK1</accession>
<feature type="non-terminal residue" evidence="2">
    <location>
        <position position="97"/>
    </location>
</feature>
<protein>
    <submittedName>
        <fullName evidence="2">Uncharacterized protein</fullName>
    </submittedName>
</protein>
<evidence type="ECO:0000313" key="2">
    <source>
        <dbReference type="EMBL" id="SVC02542.1"/>
    </source>
</evidence>
<evidence type="ECO:0000256" key="1">
    <source>
        <dbReference type="SAM" id="MobiDB-lite"/>
    </source>
</evidence>
<feature type="region of interest" description="Disordered" evidence="1">
    <location>
        <begin position="66"/>
        <end position="97"/>
    </location>
</feature>
<name>A0A382ITK1_9ZZZZ</name>
<dbReference type="AlphaFoldDB" id="A0A382ITK1"/>
<sequence>CHTARSGASLGKMGDWVDRGDHRRRSRSHSQSWRYATQRCICRRAGPADDLDTAFLCGLFPACPERASSGQHQPRSVADHDGTVVGSRRRPDTACQL</sequence>
<gene>
    <name evidence="2" type="ORF">METZ01_LOCUS255396</name>
</gene>
<proteinExistence type="predicted"/>
<reference evidence="2" key="1">
    <citation type="submission" date="2018-05" db="EMBL/GenBank/DDBJ databases">
        <authorList>
            <person name="Lanie J.A."/>
            <person name="Ng W.-L."/>
            <person name="Kazmierczak K.M."/>
            <person name="Andrzejewski T.M."/>
            <person name="Davidsen T.M."/>
            <person name="Wayne K.J."/>
            <person name="Tettelin H."/>
            <person name="Glass J.I."/>
            <person name="Rusch D."/>
            <person name="Podicherti R."/>
            <person name="Tsui H.-C.T."/>
            <person name="Winkler M.E."/>
        </authorList>
    </citation>
    <scope>NUCLEOTIDE SEQUENCE</scope>
</reference>
<feature type="non-terminal residue" evidence="2">
    <location>
        <position position="1"/>
    </location>
</feature>
<dbReference type="EMBL" id="UINC01069287">
    <property type="protein sequence ID" value="SVC02542.1"/>
    <property type="molecule type" value="Genomic_DNA"/>
</dbReference>
<organism evidence="2">
    <name type="scientific">marine metagenome</name>
    <dbReference type="NCBI Taxonomy" id="408172"/>
    <lineage>
        <taxon>unclassified sequences</taxon>
        <taxon>metagenomes</taxon>
        <taxon>ecological metagenomes</taxon>
    </lineage>
</organism>
<feature type="region of interest" description="Disordered" evidence="1">
    <location>
        <begin position="1"/>
        <end position="33"/>
    </location>
</feature>